<evidence type="ECO:0000259" key="4">
    <source>
        <dbReference type="SMART" id="SM00140"/>
    </source>
</evidence>
<keyword evidence="6" id="KW-1185">Reference proteome</keyword>
<dbReference type="Proteomes" id="UP000749559">
    <property type="component" value="Unassembled WGS sequence"/>
</dbReference>
<dbReference type="GO" id="GO:0038180">
    <property type="term" value="P:nerve growth factor signaling pathway"/>
    <property type="evidence" value="ECO:0007669"/>
    <property type="project" value="TreeGrafter"/>
</dbReference>
<sequence length="291" mass="34111">MYWLRRSYATEGEKVVVLALTACLFSSVIVLTDTKHTPSRTDLADTDARTMGLERSETKSQTKRNTRRRHRHKNRKQRNRIPLLKEIDPSLISNLVRFSPTRPHSPPFPYPVSFIDEKEESVLKLALHKKDDLNERRSNVTDIVQERQRRSVTSAVKRKNKNRNKRDRRKRSKRRDMSVPVCTSSSRWVQRTDAEDMWGNSVKVAQHIPSGNSMINQYFYETFCRRQEPAPCYGIDSERFDSLCENKYIWTYARIINSFGEEGWNLIKIRGSCNCALFRKKGTRRGLLSLL</sequence>
<dbReference type="EMBL" id="CAIIXF020000011">
    <property type="protein sequence ID" value="CAH1799665.1"/>
    <property type="molecule type" value="Genomic_DNA"/>
</dbReference>
<evidence type="ECO:0000256" key="1">
    <source>
        <dbReference type="ARBA" id="ARBA00010783"/>
    </source>
</evidence>
<dbReference type="OrthoDB" id="6103344at2759"/>
<dbReference type="InterPro" id="IPR029034">
    <property type="entry name" value="Cystine-knot_cytokine"/>
</dbReference>
<dbReference type="Gene3D" id="2.10.90.10">
    <property type="entry name" value="Cystine-knot cytokines"/>
    <property type="match status" value="1"/>
</dbReference>
<dbReference type="PANTHER" id="PTHR11589">
    <property type="entry name" value="NERVE GROWTH FACTOR NGF -RELATED"/>
    <property type="match status" value="1"/>
</dbReference>
<dbReference type="GO" id="GO:0005163">
    <property type="term" value="F:nerve growth factor receptor binding"/>
    <property type="evidence" value="ECO:0007669"/>
    <property type="project" value="TreeGrafter"/>
</dbReference>
<dbReference type="SMART" id="SM00140">
    <property type="entry name" value="NGF"/>
    <property type="match status" value="1"/>
</dbReference>
<dbReference type="GO" id="GO:0007169">
    <property type="term" value="P:cell surface receptor protein tyrosine kinase signaling pathway"/>
    <property type="evidence" value="ECO:0007669"/>
    <property type="project" value="TreeGrafter"/>
</dbReference>
<organism evidence="5 6">
    <name type="scientific">Owenia fusiformis</name>
    <name type="common">Polychaete worm</name>
    <dbReference type="NCBI Taxonomy" id="6347"/>
    <lineage>
        <taxon>Eukaryota</taxon>
        <taxon>Metazoa</taxon>
        <taxon>Spiralia</taxon>
        <taxon>Lophotrochozoa</taxon>
        <taxon>Annelida</taxon>
        <taxon>Polychaeta</taxon>
        <taxon>Sedentaria</taxon>
        <taxon>Canalipalpata</taxon>
        <taxon>Sabellida</taxon>
        <taxon>Oweniida</taxon>
        <taxon>Oweniidae</taxon>
        <taxon>Owenia</taxon>
    </lineage>
</organism>
<keyword evidence="2" id="KW-0339">Growth factor</keyword>
<dbReference type="InterPro" id="IPR002072">
    <property type="entry name" value="Nerve_growth_factor-rel"/>
</dbReference>
<dbReference type="GO" id="GO:0008083">
    <property type="term" value="F:growth factor activity"/>
    <property type="evidence" value="ECO:0007669"/>
    <property type="project" value="UniProtKB-KW"/>
</dbReference>
<comment type="caution">
    <text evidence="5">The sequence shown here is derived from an EMBL/GenBank/DDBJ whole genome shotgun (WGS) entry which is preliminary data.</text>
</comment>
<dbReference type="GO" id="GO:0021675">
    <property type="term" value="P:nerve development"/>
    <property type="evidence" value="ECO:0007669"/>
    <property type="project" value="TreeGrafter"/>
</dbReference>
<comment type="similarity">
    <text evidence="1">Belongs to the NGF-beta family.</text>
</comment>
<proteinExistence type="inferred from homology"/>
<dbReference type="SUPFAM" id="SSF57501">
    <property type="entry name" value="Cystine-knot cytokines"/>
    <property type="match status" value="1"/>
</dbReference>
<feature type="domain" description="Nerve growth factor-related" evidence="4">
    <location>
        <begin position="172"/>
        <end position="276"/>
    </location>
</feature>
<feature type="region of interest" description="Disordered" evidence="3">
    <location>
        <begin position="147"/>
        <end position="178"/>
    </location>
</feature>
<evidence type="ECO:0000256" key="2">
    <source>
        <dbReference type="ARBA" id="ARBA00023030"/>
    </source>
</evidence>
<protein>
    <recommendedName>
        <fullName evidence="4">Nerve growth factor-related domain-containing protein</fullName>
    </recommendedName>
</protein>
<dbReference type="GO" id="GO:0043524">
    <property type="term" value="P:negative regulation of neuron apoptotic process"/>
    <property type="evidence" value="ECO:0007669"/>
    <property type="project" value="TreeGrafter"/>
</dbReference>
<feature type="compositionally biased region" description="Basic and acidic residues" evidence="3">
    <location>
        <begin position="49"/>
        <end position="60"/>
    </location>
</feature>
<dbReference type="InterPro" id="IPR020408">
    <property type="entry name" value="Nerve_growth_factor-like"/>
</dbReference>
<dbReference type="PANTHER" id="PTHR11589:SF11">
    <property type="entry name" value="PREPRO-NEUROTROPHIN"/>
    <property type="match status" value="1"/>
</dbReference>
<feature type="compositionally biased region" description="Basic residues" evidence="3">
    <location>
        <begin position="61"/>
        <end position="78"/>
    </location>
</feature>
<dbReference type="Pfam" id="PF00243">
    <property type="entry name" value="NGF"/>
    <property type="match status" value="1"/>
</dbReference>
<accession>A0A8S4Q0P2</accession>
<dbReference type="PROSITE" id="PS50270">
    <property type="entry name" value="NGF_2"/>
    <property type="match status" value="1"/>
</dbReference>
<evidence type="ECO:0000256" key="3">
    <source>
        <dbReference type="SAM" id="MobiDB-lite"/>
    </source>
</evidence>
<dbReference type="PRINTS" id="PR00268">
    <property type="entry name" value="NGF"/>
</dbReference>
<evidence type="ECO:0000313" key="6">
    <source>
        <dbReference type="Proteomes" id="UP000749559"/>
    </source>
</evidence>
<feature type="compositionally biased region" description="Basic residues" evidence="3">
    <location>
        <begin position="156"/>
        <end position="174"/>
    </location>
</feature>
<name>A0A8S4Q0P2_OWEFU</name>
<dbReference type="GO" id="GO:0048812">
    <property type="term" value="P:neuron projection morphogenesis"/>
    <property type="evidence" value="ECO:0007669"/>
    <property type="project" value="TreeGrafter"/>
</dbReference>
<evidence type="ECO:0000313" key="5">
    <source>
        <dbReference type="EMBL" id="CAH1799665.1"/>
    </source>
</evidence>
<dbReference type="AlphaFoldDB" id="A0A8S4Q0P2"/>
<reference evidence="5" key="1">
    <citation type="submission" date="2022-03" db="EMBL/GenBank/DDBJ databases">
        <authorList>
            <person name="Martin C."/>
        </authorList>
    </citation>
    <scope>NUCLEOTIDE SEQUENCE</scope>
</reference>
<gene>
    <name evidence="5" type="ORF">OFUS_LOCUS23648</name>
</gene>
<feature type="region of interest" description="Disordered" evidence="3">
    <location>
        <begin position="49"/>
        <end position="78"/>
    </location>
</feature>